<dbReference type="Pfam" id="PF01794">
    <property type="entry name" value="Ferric_reduct"/>
    <property type="match status" value="1"/>
</dbReference>
<keyword evidence="4 13" id="KW-0812">Transmembrane</keyword>
<keyword evidence="6" id="KW-0479">Metal-binding</keyword>
<evidence type="ECO:0000256" key="3">
    <source>
        <dbReference type="ARBA" id="ARBA00022630"/>
    </source>
</evidence>
<evidence type="ECO:0000259" key="14">
    <source>
        <dbReference type="PROSITE" id="PS51384"/>
    </source>
</evidence>
<evidence type="ECO:0000256" key="8">
    <source>
        <dbReference type="ARBA" id="ARBA00022989"/>
    </source>
</evidence>
<evidence type="ECO:0000256" key="13">
    <source>
        <dbReference type="SAM" id="Phobius"/>
    </source>
</evidence>
<sequence length="475" mass="51787">MDTIAGTRWTPAEETPRPADLGRTWRRALRRRLLVADIAVALCWASTALAVGLYLVHGALAAMASPADAVNGLGIVTGLAGTNLILIMVVLAARIPWLDRAVGQDVVMGWHRALGKPVLYLLTAHAVLLTVGYALQDGTSVIAETSSFLGVGDLVYAYVAFALLLAVVVTSLIAVRRRFAYELWHVVHLLSYAAVLFALPHQLSVGGVLADGTIQRIYWILLYVAAYAAILWFRIVKPLVGSLRHRFRVTAVERVAADVVSIHLHGRNQERLRVSGGQYANWRFLTARDWWHAHPLSYSALSDDGGVRLTVRLTGSGTRSLSALRPGTPVMVEGPYGLFTKAARTQPSVALMAAGIGVTPIRSMLEELAPAPGEATILLRASDESQLYLWNEMLSLSRRYGADCYADLGSRSTVRAPWLSAAAVQRGVTLESVFPRITDSDLYVCGPSAWTDAVVRDAKRAGLKDHQIHVERFDW</sequence>
<evidence type="ECO:0000256" key="2">
    <source>
        <dbReference type="ARBA" id="ARBA00004141"/>
    </source>
</evidence>
<dbReference type="InterPro" id="IPR039261">
    <property type="entry name" value="FNR_nucleotide-bd"/>
</dbReference>
<dbReference type="GO" id="GO:0050660">
    <property type="term" value="F:flavin adenine dinucleotide binding"/>
    <property type="evidence" value="ECO:0007669"/>
    <property type="project" value="TreeGrafter"/>
</dbReference>
<evidence type="ECO:0000256" key="4">
    <source>
        <dbReference type="ARBA" id="ARBA00022692"/>
    </source>
</evidence>
<evidence type="ECO:0000256" key="5">
    <source>
        <dbReference type="ARBA" id="ARBA00022714"/>
    </source>
</evidence>
<feature type="transmembrane region" description="Helical" evidence="13">
    <location>
        <begin position="187"/>
        <end position="210"/>
    </location>
</feature>
<keyword evidence="8 13" id="KW-1133">Transmembrane helix</keyword>
<evidence type="ECO:0000256" key="10">
    <source>
        <dbReference type="ARBA" id="ARBA00023004"/>
    </source>
</evidence>
<comment type="cofactor">
    <cofactor evidence="1">
        <name>FAD</name>
        <dbReference type="ChEBI" id="CHEBI:57692"/>
    </cofactor>
</comment>
<dbReference type="InterPro" id="IPR001433">
    <property type="entry name" value="OxRdtase_FAD/NAD-bd"/>
</dbReference>
<evidence type="ECO:0000256" key="9">
    <source>
        <dbReference type="ARBA" id="ARBA00023002"/>
    </source>
</evidence>
<dbReference type="InterPro" id="IPR013130">
    <property type="entry name" value="Fe3_Rdtase_TM_dom"/>
</dbReference>
<name>A0A1H4PTP7_9MICC</name>
<evidence type="ECO:0000256" key="7">
    <source>
        <dbReference type="ARBA" id="ARBA00022827"/>
    </source>
</evidence>
<dbReference type="Proteomes" id="UP000182652">
    <property type="component" value="Unassembled WGS sequence"/>
</dbReference>
<feature type="transmembrane region" description="Helical" evidence="13">
    <location>
        <begin position="118"/>
        <end position="135"/>
    </location>
</feature>
<dbReference type="RefSeq" id="WP_066212396.1">
    <property type="nucleotide sequence ID" value="NZ_FNSN01000003.1"/>
</dbReference>
<dbReference type="EMBL" id="FNSN01000003">
    <property type="protein sequence ID" value="SEC10552.1"/>
    <property type="molecule type" value="Genomic_DNA"/>
</dbReference>
<organism evidence="15 16">
    <name type="scientific">Arthrobacter woluwensis</name>
    <dbReference type="NCBI Taxonomy" id="156980"/>
    <lineage>
        <taxon>Bacteria</taxon>
        <taxon>Bacillati</taxon>
        <taxon>Actinomycetota</taxon>
        <taxon>Actinomycetes</taxon>
        <taxon>Micrococcales</taxon>
        <taxon>Micrococcaceae</taxon>
        <taxon>Arthrobacter</taxon>
    </lineage>
</organism>
<evidence type="ECO:0000313" key="15">
    <source>
        <dbReference type="EMBL" id="SEC10552.1"/>
    </source>
</evidence>
<accession>A0A1H4PTP7</accession>
<keyword evidence="16" id="KW-1185">Reference proteome</keyword>
<gene>
    <name evidence="15" type="ORF">SAMN04489745_2084</name>
</gene>
<feature type="transmembrane region" description="Helical" evidence="13">
    <location>
        <begin position="33"/>
        <end position="55"/>
    </location>
</feature>
<dbReference type="InterPro" id="IPR017938">
    <property type="entry name" value="Riboflavin_synthase-like_b-brl"/>
</dbReference>
<keyword evidence="7" id="KW-0274">FAD</keyword>
<dbReference type="STRING" id="156980.SAMN04489745_2084"/>
<feature type="transmembrane region" description="Helical" evidence="13">
    <location>
        <begin position="155"/>
        <end position="175"/>
    </location>
</feature>
<evidence type="ECO:0000313" key="16">
    <source>
        <dbReference type="Proteomes" id="UP000182652"/>
    </source>
</evidence>
<feature type="transmembrane region" description="Helical" evidence="13">
    <location>
        <begin position="216"/>
        <end position="236"/>
    </location>
</feature>
<dbReference type="Pfam" id="PF00175">
    <property type="entry name" value="NAD_binding_1"/>
    <property type="match status" value="1"/>
</dbReference>
<keyword evidence="12 13" id="KW-0472">Membrane</keyword>
<dbReference type="PROSITE" id="PS51384">
    <property type="entry name" value="FAD_FR"/>
    <property type="match status" value="1"/>
</dbReference>
<evidence type="ECO:0000256" key="11">
    <source>
        <dbReference type="ARBA" id="ARBA00023014"/>
    </source>
</evidence>
<reference evidence="15 16" key="1">
    <citation type="submission" date="2016-10" db="EMBL/GenBank/DDBJ databases">
        <authorList>
            <person name="de Groot N.N."/>
        </authorList>
    </citation>
    <scope>NUCLEOTIDE SEQUENCE [LARGE SCALE GENOMIC DNA]</scope>
    <source>
        <strain evidence="15 16">DSM 10495</strain>
    </source>
</reference>
<dbReference type="GO" id="GO:0051537">
    <property type="term" value="F:2 iron, 2 sulfur cluster binding"/>
    <property type="evidence" value="ECO:0007669"/>
    <property type="project" value="UniProtKB-KW"/>
</dbReference>
<evidence type="ECO:0000256" key="12">
    <source>
        <dbReference type="ARBA" id="ARBA00023136"/>
    </source>
</evidence>
<dbReference type="InterPro" id="IPR017927">
    <property type="entry name" value="FAD-bd_FR_type"/>
</dbReference>
<keyword evidence="11" id="KW-0411">Iron-sulfur</keyword>
<dbReference type="Gene3D" id="2.40.30.10">
    <property type="entry name" value="Translation factors"/>
    <property type="match status" value="1"/>
</dbReference>
<dbReference type="PRINTS" id="PR00410">
    <property type="entry name" value="PHEHYDRXLASE"/>
</dbReference>
<feature type="transmembrane region" description="Helical" evidence="13">
    <location>
        <begin position="75"/>
        <end position="97"/>
    </location>
</feature>
<feature type="domain" description="FAD-binding FR-type" evidence="14">
    <location>
        <begin position="242"/>
        <end position="342"/>
    </location>
</feature>
<dbReference type="GO" id="GO:0016020">
    <property type="term" value="C:membrane"/>
    <property type="evidence" value="ECO:0007669"/>
    <property type="project" value="UniProtKB-SubCell"/>
</dbReference>
<keyword evidence="10" id="KW-0408">Iron</keyword>
<proteinExistence type="predicted"/>
<comment type="subcellular location">
    <subcellularLocation>
        <location evidence="2">Membrane</location>
        <topology evidence="2">Multi-pass membrane protein</topology>
    </subcellularLocation>
</comment>
<evidence type="ECO:0000256" key="6">
    <source>
        <dbReference type="ARBA" id="ARBA00022723"/>
    </source>
</evidence>
<keyword evidence="3" id="KW-0285">Flavoprotein</keyword>
<keyword evidence="5" id="KW-0001">2Fe-2S</keyword>
<dbReference type="SUPFAM" id="SSF52343">
    <property type="entry name" value="Ferredoxin reductase-like, C-terminal NADP-linked domain"/>
    <property type="match status" value="1"/>
</dbReference>
<dbReference type="GO" id="GO:0016491">
    <property type="term" value="F:oxidoreductase activity"/>
    <property type="evidence" value="ECO:0007669"/>
    <property type="project" value="UniProtKB-KW"/>
</dbReference>
<dbReference type="PANTHER" id="PTHR47354:SF8">
    <property type="entry name" value="1,2-PHENYLACETYL-COA EPOXIDASE, SUBUNIT E"/>
    <property type="match status" value="1"/>
</dbReference>
<keyword evidence="9" id="KW-0560">Oxidoreductase</keyword>
<dbReference type="InterPro" id="IPR050415">
    <property type="entry name" value="MRET"/>
</dbReference>
<evidence type="ECO:0000256" key="1">
    <source>
        <dbReference type="ARBA" id="ARBA00001974"/>
    </source>
</evidence>
<dbReference type="AlphaFoldDB" id="A0A1H4PTP7"/>
<dbReference type="SUPFAM" id="SSF63380">
    <property type="entry name" value="Riboflavin synthase domain-like"/>
    <property type="match status" value="1"/>
</dbReference>
<dbReference type="Gene3D" id="3.40.50.80">
    <property type="entry name" value="Nucleotide-binding domain of ferredoxin-NADP reductase (FNR) module"/>
    <property type="match status" value="1"/>
</dbReference>
<dbReference type="GO" id="GO:0046872">
    <property type="term" value="F:metal ion binding"/>
    <property type="evidence" value="ECO:0007669"/>
    <property type="project" value="UniProtKB-KW"/>
</dbReference>
<protein>
    <submittedName>
        <fullName evidence="15">Predicted ferric reductase</fullName>
    </submittedName>
</protein>
<dbReference type="PANTHER" id="PTHR47354">
    <property type="entry name" value="NADH OXIDOREDUCTASE HCR"/>
    <property type="match status" value="1"/>
</dbReference>